<evidence type="ECO:0000259" key="3">
    <source>
        <dbReference type="Pfam" id="PF09084"/>
    </source>
</evidence>
<evidence type="ECO:0000256" key="2">
    <source>
        <dbReference type="SAM" id="SignalP"/>
    </source>
</evidence>
<reference evidence="4 5" key="1">
    <citation type="submission" date="2019-12" db="EMBL/GenBank/DDBJ databases">
        <title>the WGS of Blastococcus saxobsidens 67B17.</title>
        <authorList>
            <person name="Jiang Z."/>
        </authorList>
    </citation>
    <scope>NUCLEOTIDE SEQUENCE [LARGE SCALE GENOMIC DNA]</scope>
    <source>
        <strain evidence="4 5">67B17</strain>
    </source>
</reference>
<dbReference type="Gene3D" id="3.40.190.10">
    <property type="entry name" value="Periplasmic binding protein-like II"/>
    <property type="match status" value="2"/>
</dbReference>
<dbReference type="EMBL" id="JAAGWG010000009">
    <property type="protein sequence ID" value="NEK85574.1"/>
    <property type="molecule type" value="Genomic_DNA"/>
</dbReference>
<feature type="compositionally biased region" description="Gly residues" evidence="1">
    <location>
        <begin position="37"/>
        <end position="53"/>
    </location>
</feature>
<dbReference type="PROSITE" id="PS51257">
    <property type="entry name" value="PROKAR_LIPOPROTEIN"/>
    <property type="match status" value="1"/>
</dbReference>
<evidence type="ECO:0000313" key="4">
    <source>
        <dbReference type="EMBL" id="NEK85574.1"/>
    </source>
</evidence>
<comment type="caution">
    <text evidence="4">The sequence shown here is derived from an EMBL/GenBank/DDBJ whole genome shotgun (WGS) entry which is preliminary data.</text>
</comment>
<evidence type="ECO:0000313" key="5">
    <source>
        <dbReference type="Proteomes" id="UP000479241"/>
    </source>
</evidence>
<dbReference type="InterPro" id="IPR015168">
    <property type="entry name" value="SsuA/THI5"/>
</dbReference>
<gene>
    <name evidence="4" type="ORF">GCU60_07345</name>
</gene>
<name>A0A6L9W296_9ACTN</name>
<feature type="chain" id="PRO_5038504601" evidence="2">
    <location>
        <begin position="24"/>
        <end position="341"/>
    </location>
</feature>
<sequence length="341" mass="35205">MKSSMFARTALTASALLLLSACGGSEGGGLSDAPDAGSGGGNADSSGECGGEGLTALTMAETPGGPLSFVSYGLQQGHFEDEGIDLTLTPSPGGGTTSVPGLLQGEYDVMGLDMVSAITSIEAGLPLKMISGGSSTSDEPDGDFSAVLVKPDSPIQSREDLQDVRMGVNALGNVNELAINDIIEENGSAEGAISPVELPFPEIIAAIGRGDVDAGILIEPFVTIGANQGLRVVDRPWVGIKPGLQIGTMVMTEEKIDECPEVAENFAAAVQTTADDIREDPESFRAALPSLIDLDPALAEEINLIQWRGASDMESVELTGQLMAEYGLIDEEIDYEDAVIG</sequence>
<feature type="domain" description="SsuA/THI5-like" evidence="3">
    <location>
        <begin position="73"/>
        <end position="282"/>
    </location>
</feature>
<dbReference type="Pfam" id="PF09084">
    <property type="entry name" value="NMT1"/>
    <property type="match status" value="1"/>
</dbReference>
<dbReference type="RefSeq" id="WP_163203743.1">
    <property type="nucleotide sequence ID" value="NZ_JAAGWG010000009.1"/>
</dbReference>
<dbReference type="Proteomes" id="UP000479241">
    <property type="component" value="Unassembled WGS sequence"/>
</dbReference>
<dbReference type="AlphaFoldDB" id="A0A6L9W296"/>
<dbReference type="SUPFAM" id="SSF53850">
    <property type="entry name" value="Periplasmic binding protein-like II"/>
    <property type="match status" value="1"/>
</dbReference>
<organism evidence="4 5">
    <name type="scientific">Blastococcus saxobsidens</name>
    <dbReference type="NCBI Taxonomy" id="138336"/>
    <lineage>
        <taxon>Bacteria</taxon>
        <taxon>Bacillati</taxon>
        <taxon>Actinomycetota</taxon>
        <taxon>Actinomycetes</taxon>
        <taxon>Geodermatophilales</taxon>
        <taxon>Geodermatophilaceae</taxon>
        <taxon>Blastococcus</taxon>
    </lineage>
</organism>
<keyword evidence="2" id="KW-0732">Signal</keyword>
<protein>
    <submittedName>
        <fullName evidence="4">ABC transporter substrate-binding protein</fullName>
    </submittedName>
</protein>
<dbReference type="PANTHER" id="PTHR30024">
    <property type="entry name" value="ALIPHATIC SULFONATES-BINDING PROTEIN-RELATED"/>
    <property type="match status" value="1"/>
</dbReference>
<feature type="signal peptide" evidence="2">
    <location>
        <begin position="1"/>
        <end position="23"/>
    </location>
</feature>
<feature type="region of interest" description="Disordered" evidence="1">
    <location>
        <begin position="28"/>
        <end position="53"/>
    </location>
</feature>
<proteinExistence type="predicted"/>
<accession>A0A6L9W296</accession>
<evidence type="ECO:0000256" key="1">
    <source>
        <dbReference type="SAM" id="MobiDB-lite"/>
    </source>
</evidence>